<keyword evidence="5" id="KW-1185">Reference proteome</keyword>
<reference evidence="4 5" key="1">
    <citation type="journal article" date="2022" name="ISME Commun">
        <title>Vulcanimicrobium alpinus gen. nov. sp. nov., the first cultivated representative of the candidate phylum 'Eremiobacterota', is a metabolically versatile aerobic anoxygenic phototroph.</title>
        <authorList>
            <person name="Yabe S."/>
            <person name="Muto K."/>
            <person name="Abe K."/>
            <person name="Yokota A."/>
            <person name="Staudigel H."/>
            <person name="Tebo B.M."/>
        </authorList>
    </citation>
    <scope>NUCLEOTIDE SEQUENCE [LARGE SCALE GENOMIC DNA]</scope>
    <source>
        <strain evidence="4 5">WC8-2</strain>
    </source>
</reference>
<dbReference type="InterPro" id="IPR004370">
    <property type="entry name" value="4-OT-like_dom"/>
</dbReference>
<organism evidence="4 5">
    <name type="scientific">Vulcanimicrobium alpinum</name>
    <dbReference type="NCBI Taxonomy" id="3016050"/>
    <lineage>
        <taxon>Bacteria</taxon>
        <taxon>Bacillati</taxon>
        <taxon>Vulcanimicrobiota</taxon>
        <taxon>Vulcanimicrobiia</taxon>
        <taxon>Vulcanimicrobiales</taxon>
        <taxon>Vulcanimicrobiaceae</taxon>
        <taxon>Vulcanimicrobium</taxon>
    </lineage>
</organism>
<dbReference type="InterPro" id="IPR014347">
    <property type="entry name" value="Tautomerase/MIF_sf"/>
</dbReference>
<evidence type="ECO:0000259" key="3">
    <source>
        <dbReference type="Pfam" id="PF01361"/>
    </source>
</evidence>
<dbReference type="Pfam" id="PF01361">
    <property type="entry name" value="Tautomerase"/>
    <property type="match status" value="1"/>
</dbReference>
<comment type="similarity">
    <text evidence="1">Belongs to the 4-oxalocrotonate tautomerase family.</text>
</comment>
<sequence length="139" mass="15421">MPFVRILHARNALSVEQKERMLQSVLDAVVSIEGEGMRTGVGVAIEEALASRDDARNCLPWVTITLIRDAQPPDARRRMIERVTEAIVAVEGEARRAQVWVGLEESIASGEWGIGGRMLTLEAMRRFKAGGNPWPEDAR</sequence>
<dbReference type="PANTHER" id="PTHR35530:SF1">
    <property type="entry name" value="2-HYDROXYMUCONATE TAUTOMERASE"/>
    <property type="match status" value="1"/>
</dbReference>
<keyword evidence="2" id="KW-0413">Isomerase</keyword>
<dbReference type="PANTHER" id="PTHR35530">
    <property type="entry name" value="TAUTOMERASE-RELATED"/>
    <property type="match status" value="1"/>
</dbReference>
<protein>
    <recommendedName>
        <fullName evidence="3">4-oxalocrotonate tautomerase-like domain-containing protein</fullName>
    </recommendedName>
</protein>
<feature type="domain" description="4-oxalocrotonate tautomerase-like" evidence="3">
    <location>
        <begin position="60"/>
        <end position="120"/>
    </location>
</feature>
<name>A0AAN1XX06_UNVUL</name>
<evidence type="ECO:0000256" key="1">
    <source>
        <dbReference type="ARBA" id="ARBA00006723"/>
    </source>
</evidence>
<dbReference type="SUPFAM" id="SSF55331">
    <property type="entry name" value="Tautomerase/MIF"/>
    <property type="match status" value="1"/>
</dbReference>
<dbReference type="GO" id="GO:0016853">
    <property type="term" value="F:isomerase activity"/>
    <property type="evidence" value="ECO:0007669"/>
    <property type="project" value="UniProtKB-KW"/>
</dbReference>
<accession>A0AAN1XX06</accession>
<evidence type="ECO:0000256" key="2">
    <source>
        <dbReference type="ARBA" id="ARBA00023235"/>
    </source>
</evidence>
<dbReference type="EMBL" id="AP025523">
    <property type="protein sequence ID" value="BDE06904.1"/>
    <property type="molecule type" value="Genomic_DNA"/>
</dbReference>
<dbReference type="Gene3D" id="3.30.429.10">
    <property type="entry name" value="Macrophage Migration Inhibitory Factor"/>
    <property type="match status" value="2"/>
</dbReference>
<gene>
    <name evidence="4" type="ORF">WPS_21800</name>
</gene>
<evidence type="ECO:0000313" key="4">
    <source>
        <dbReference type="EMBL" id="BDE06904.1"/>
    </source>
</evidence>
<dbReference type="Proteomes" id="UP001317532">
    <property type="component" value="Chromosome"/>
</dbReference>
<proteinExistence type="inferred from homology"/>
<evidence type="ECO:0000313" key="5">
    <source>
        <dbReference type="Proteomes" id="UP001317532"/>
    </source>
</evidence>
<dbReference type="AlphaFoldDB" id="A0AAN1XX06"/>
<dbReference type="KEGG" id="vab:WPS_21800"/>